<organism evidence="2">
    <name type="scientific">Spodoptera frugiperda</name>
    <name type="common">Fall armyworm</name>
    <dbReference type="NCBI Taxonomy" id="7108"/>
    <lineage>
        <taxon>Eukaryota</taxon>
        <taxon>Metazoa</taxon>
        <taxon>Ecdysozoa</taxon>
        <taxon>Arthropoda</taxon>
        <taxon>Hexapoda</taxon>
        <taxon>Insecta</taxon>
        <taxon>Pterygota</taxon>
        <taxon>Neoptera</taxon>
        <taxon>Endopterygota</taxon>
        <taxon>Lepidoptera</taxon>
        <taxon>Glossata</taxon>
        <taxon>Ditrysia</taxon>
        <taxon>Noctuoidea</taxon>
        <taxon>Noctuidae</taxon>
        <taxon>Amphipyrinae</taxon>
        <taxon>Spodoptera</taxon>
    </lineage>
</organism>
<protein>
    <submittedName>
        <fullName evidence="2">SFRICE_005931</fullName>
    </submittedName>
</protein>
<feature type="domain" description="Peptidase S1" evidence="1">
    <location>
        <begin position="574"/>
        <end position="903"/>
    </location>
</feature>
<dbReference type="GO" id="GO:0004252">
    <property type="term" value="F:serine-type endopeptidase activity"/>
    <property type="evidence" value="ECO:0007669"/>
    <property type="project" value="InterPro"/>
</dbReference>
<gene>
    <name evidence="2" type="ORF">SFRICE_005931</name>
</gene>
<dbReference type="EMBL" id="ODYU01006348">
    <property type="protein sequence ID" value="SOQ48117.1"/>
    <property type="molecule type" value="Genomic_DNA"/>
</dbReference>
<dbReference type="PANTHER" id="PTHR24260:SF136">
    <property type="entry name" value="GH08193P-RELATED"/>
    <property type="match status" value="1"/>
</dbReference>
<dbReference type="InterPro" id="IPR051333">
    <property type="entry name" value="CLIP_Serine_Protease"/>
</dbReference>
<dbReference type="Pfam" id="PF00089">
    <property type="entry name" value="Trypsin"/>
    <property type="match status" value="5"/>
</dbReference>
<proteinExistence type="predicted"/>
<dbReference type="InterPro" id="IPR043504">
    <property type="entry name" value="Peptidase_S1_PA_chymotrypsin"/>
</dbReference>
<feature type="domain" description="Peptidase S1" evidence="1">
    <location>
        <begin position="904"/>
        <end position="1237"/>
    </location>
</feature>
<sequence>MIHYASTSGTRRIKDGVPVETPKRYVVYLVKAPLSKVPYDSWLCGGAIVSSEFVITSAACVNDVDYMYVISGYNKYVPNTELELDKCTASKKKKVIYTCVPKGYQLKYGELDYWSLIDIALVRVESPFDFNDATYEELCSYKPTPIAINYEEKYQAPGTDALVLGWGHLDKYRKKKDDENHNQELLQYAPTLLLNKTTCIEHYEDYTNMSYVIETYMICTLGKGNIDDGGNTIVTSLPIANGCTREQSKVLGFEGVSNDHGGPLITWSGAREILIGVASVFKVSEHYDCMGPYLFTSTLCTGLFLDCILTSEIATIKASLSERNYDHWLCGGAIVTKDFVITSAACVEDVDYLYVVAGYNKYVVDEELEEDECTKKMKKPYNFDFDLLEKWSYIDIALAKVDSAFDFEDPLYEQLCSYKPAIIPINYDPKYQATNIDSMVMGFGHKSIWQNYNVPFLQFSPTLIMDKKDCMKEYEVYPNMTYVIEQYMICTLESGNIDDRGEQINDDFTKMEGCSPAESRKNGADNLNDHGGPLVTWVGSREVVIGIASVFKITEENACIGPFLYTISHCQRRIINGNEVSEDKTYVVYLVKAPFSQKIYDSWLCGGALVSKEFILTSAACVEDVDYLYAIAGYRKYIKDKFIEYDDCTKTMKKKVIYTCVPVAYEFSYDEIEKWSYIDIALVKVESPYNLFDARFQIMCSYIPSIIRINFDPKHQVPGTEAMVLGWGHTEMWREHGDKVNYNQEILHYSATLLMDKQLCKDHYKDYPEMLKTIDTYMLCSLDAGHMNDKGEIISSNHTLVDGCVTQQEKLMGETGDMNDHGGPLIGWIGKREVVIGIASVFKIDEENRCIGPYLYTSTVCNSAFIHCTLNEEPPKKRFAKEEYKKVYLVKAPIASAHYDFWLCGGALVTSEYVVTSAACIKDVDYLYVIAGYNKYVTDAELETDQCTSKMKKKVIYTCYPEGYEIRYERLDKWALIDIGVVKVESPYDFTDESYKTTCSYIPAVIPVSYEAKYQEAGTDAIVFGWGHLFKWRKRNDARNHNQEKLNYAPVMIIDKEECKKHYIDYENMTEVIDKYMICTYGQGNIDDRGDPLEPAKAEHDGCGPKDINIEVHIDWGNHLMTSPTLGDARRGVRLLLTKNHPNDHGGPLVSWVGTHEILIGIASVFKVSEDSECVGPFLYTSTQCNGAFLDCILTTDKLVTPQKKDKGELCAERDQKTKVILQLKDIFPGYIIQLVKAPMSSKAYDSWVCGGAIVSTLFIITSAACVDDVEYLYAVAGYKKYVTDKDIDTDQCTKTMKKKVIYTCVPMKYELNYYQLEKWSYIDIAVVKVESPFDFNDSQYESLCSYKPKVIGVNYEKRFQDPGVDGLVYGWGHLDIWRKPGDTKNYNQESLRYAAVKIIDKTLCKKAYSKFPNMSNVIDEFMICTEGKGEIDEHGNLDLNEGSSDTKLNGCKDSNDHGGPLVTWAGANEVLIGVASVFKVTTESTCTGPYLYTSTRCNGMFLHCILSSKARRRSICDSPPIMRGYETVEKFVSWKNHPAGPAQNEIEIDDQEKAEEQKKIYREFAKINKFSDNQMIALRPQLPINKS</sequence>
<feature type="domain" description="Peptidase S1" evidence="1">
    <location>
        <begin position="330"/>
        <end position="559"/>
    </location>
</feature>
<dbReference type="SMART" id="SM00020">
    <property type="entry name" value="Tryp_SPc"/>
    <property type="match status" value="1"/>
</dbReference>
<reference evidence="2" key="1">
    <citation type="submission" date="2016-07" db="EMBL/GenBank/DDBJ databases">
        <authorList>
            <person name="Bretaudeau A."/>
        </authorList>
    </citation>
    <scope>NUCLEOTIDE SEQUENCE</scope>
    <source>
        <strain evidence="2">Rice</strain>
        <tissue evidence="2">Whole body</tissue>
    </source>
</reference>
<accession>A0A2H1W4Z8</accession>
<dbReference type="InterPro" id="IPR001254">
    <property type="entry name" value="Trypsin_dom"/>
</dbReference>
<feature type="domain" description="Peptidase S1" evidence="1">
    <location>
        <begin position="13"/>
        <end position="329"/>
    </location>
</feature>
<dbReference type="PANTHER" id="PTHR24260">
    <property type="match status" value="1"/>
</dbReference>
<dbReference type="SUPFAM" id="SSF50494">
    <property type="entry name" value="Trypsin-like serine proteases"/>
    <property type="match status" value="5"/>
</dbReference>
<name>A0A2H1W4Z8_SPOFR</name>
<dbReference type="GO" id="GO:0006508">
    <property type="term" value="P:proteolysis"/>
    <property type="evidence" value="ECO:0007669"/>
    <property type="project" value="InterPro"/>
</dbReference>
<evidence type="ECO:0000313" key="2">
    <source>
        <dbReference type="EMBL" id="SOQ48117.1"/>
    </source>
</evidence>
<dbReference type="InterPro" id="IPR009003">
    <property type="entry name" value="Peptidase_S1_PA"/>
</dbReference>
<dbReference type="Gene3D" id="2.40.10.10">
    <property type="entry name" value="Trypsin-like serine proteases"/>
    <property type="match status" value="9"/>
</dbReference>
<evidence type="ECO:0000259" key="1">
    <source>
        <dbReference type="PROSITE" id="PS50240"/>
    </source>
</evidence>
<feature type="domain" description="Peptidase S1" evidence="1">
    <location>
        <begin position="1227"/>
        <end position="1541"/>
    </location>
</feature>
<dbReference type="PROSITE" id="PS50240">
    <property type="entry name" value="TRYPSIN_DOM"/>
    <property type="match status" value="5"/>
</dbReference>